<name>A0A316G208_9RHOB</name>
<dbReference type="GO" id="GO:0032259">
    <property type="term" value="P:methylation"/>
    <property type="evidence" value="ECO:0007669"/>
    <property type="project" value="UniProtKB-KW"/>
</dbReference>
<dbReference type="Gene3D" id="3.40.50.150">
    <property type="entry name" value="Vaccinia Virus protein VP39"/>
    <property type="match status" value="1"/>
</dbReference>
<keyword evidence="2" id="KW-0808">Transferase</keyword>
<dbReference type="SUPFAM" id="SSF53335">
    <property type="entry name" value="S-adenosyl-L-methionine-dependent methyltransferases"/>
    <property type="match status" value="1"/>
</dbReference>
<dbReference type="InterPro" id="IPR015840">
    <property type="entry name" value="DNA_MeTrfase_ParB"/>
</dbReference>
<dbReference type="GO" id="GO:0005694">
    <property type="term" value="C:chromosome"/>
    <property type="evidence" value="ECO:0007669"/>
    <property type="project" value="TreeGrafter"/>
</dbReference>
<dbReference type="PRINTS" id="PR00508">
    <property type="entry name" value="S21N4MTFRASE"/>
</dbReference>
<dbReference type="OrthoDB" id="7806498at2"/>
<dbReference type="EMBL" id="QGGV01000010">
    <property type="protein sequence ID" value="PWK54712.1"/>
    <property type="molecule type" value="Genomic_DNA"/>
</dbReference>
<comment type="catalytic activity">
    <reaction evidence="3">
        <text>a 2'-deoxyadenosine in DNA + S-adenosyl-L-methionine = an N(6)-methyl-2'-deoxyadenosine in DNA + S-adenosyl-L-homocysteine + H(+)</text>
        <dbReference type="Rhea" id="RHEA:15197"/>
        <dbReference type="Rhea" id="RHEA-COMP:12418"/>
        <dbReference type="Rhea" id="RHEA-COMP:12419"/>
        <dbReference type="ChEBI" id="CHEBI:15378"/>
        <dbReference type="ChEBI" id="CHEBI:57856"/>
        <dbReference type="ChEBI" id="CHEBI:59789"/>
        <dbReference type="ChEBI" id="CHEBI:90615"/>
        <dbReference type="ChEBI" id="CHEBI:90616"/>
        <dbReference type="EC" id="2.1.1.72"/>
    </reaction>
</comment>
<dbReference type="Gene3D" id="3.90.1530.10">
    <property type="entry name" value="Conserved hypothetical protein from pyrococcus furiosus pfu- 392566-001, ParB domain"/>
    <property type="match status" value="1"/>
</dbReference>
<evidence type="ECO:0000313" key="8">
    <source>
        <dbReference type="Proteomes" id="UP000245390"/>
    </source>
</evidence>
<accession>A0A316G208</accession>
<reference evidence="7 8" key="1">
    <citation type="submission" date="2018-05" db="EMBL/GenBank/DDBJ databases">
        <title>Genomic Encyclopedia of Type Strains, Phase IV (KMG-IV): sequencing the most valuable type-strain genomes for metagenomic binning, comparative biology and taxonomic classification.</title>
        <authorList>
            <person name="Goeker M."/>
        </authorList>
    </citation>
    <scope>NUCLEOTIDE SEQUENCE [LARGE SCALE GENOMIC DNA]</scope>
    <source>
        <strain evidence="7 8">DSM 103371</strain>
    </source>
</reference>
<dbReference type="SMART" id="SM00470">
    <property type="entry name" value="ParB"/>
    <property type="match status" value="1"/>
</dbReference>
<dbReference type="GO" id="GO:0009007">
    <property type="term" value="F:site-specific DNA-methyltransferase (adenine-specific) activity"/>
    <property type="evidence" value="ECO:0007669"/>
    <property type="project" value="UniProtKB-EC"/>
</dbReference>
<evidence type="ECO:0000313" key="7">
    <source>
        <dbReference type="EMBL" id="PWK54712.1"/>
    </source>
</evidence>
<proteinExistence type="inferred from homology"/>
<dbReference type="GO" id="GO:0003677">
    <property type="term" value="F:DNA binding"/>
    <property type="evidence" value="ECO:0007669"/>
    <property type="project" value="InterPro"/>
</dbReference>
<dbReference type="InterPro" id="IPR002941">
    <property type="entry name" value="DNA_methylase_N4/N6"/>
</dbReference>
<dbReference type="Pfam" id="PF01555">
    <property type="entry name" value="N6_N4_Mtase"/>
    <property type="match status" value="1"/>
</dbReference>
<comment type="caution">
    <text evidence="7">The sequence shown here is derived from an EMBL/GenBank/DDBJ whole genome shotgun (WGS) entry which is preliminary data.</text>
</comment>
<dbReference type="PANTHER" id="PTHR33375">
    <property type="entry name" value="CHROMOSOME-PARTITIONING PROTEIN PARB-RELATED"/>
    <property type="match status" value="1"/>
</dbReference>
<dbReference type="InterPro" id="IPR050336">
    <property type="entry name" value="Chromosome_partition/occlusion"/>
</dbReference>
<evidence type="ECO:0000256" key="4">
    <source>
        <dbReference type="RuleBase" id="RU362026"/>
    </source>
</evidence>
<dbReference type="InterPro" id="IPR003115">
    <property type="entry name" value="ParB_N"/>
</dbReference>
<comment type="similarity">
    <text evidence="4">Belongs to the N(4)/N(6)-methyltransferase family.</text>
</comment>
<organism evidence="7 8">
    <name type="scientific">Silicimonas algicola</name>
    <dbReference type="NCBI Taxonomy" id="1826607"/>
    <lineage>
        <taxon>Bacteria</taxon>
        <taxon>Pseudomonadati</taxon>
        <taxon>Pseudomonadota</taxon>
        <taxon>Alphaproteobacteria</taxon>
        <taxon>Rhodobacterales</taxon>
        <taxon>Paracoccaceae</taxon>
    </lineage>
</organism>
<dbReference type="GO" id="GO:0007059">
    <property type="term" value="P:chromosome segregation"/>
    <property type="evidence" value="ECO:0007669"/>
    <property type="project" value="TreeGrafter"/>
</dbReference>
<dbReference type="InterPro" id="IPR001091">
    <property type="entry name" value="RM_Methyltransferase"/>
</dbReference>
<keyword evidence="8" id="KW-1185">Reference proteome</keyword>
<evidence type="ECO:0000256" key="1">
    <source>
        <dbReference type="ARBA" id="ARBA00022603"/>
    </source>
</evidence>
<dbReference type="KEGG" id="salo:EF888_01380"/>
<feature type="region of interest" description="Disordered" evidence="5">
    <location>
        <begin position="1"/>
        <end position="23"/>
    </location>
</feature>
<sequence length="484" mass="53323">MEPKSKKVLSEVSGSPAKPFDIPREPNNLKNDLFGEMCILWLAIALIDAGPRRVRRALEKQVEAVVQAIETFGFRVPILVRHGASGERYEVVDGHIRLEAASRLGAEQLPRILVGDLSDVDLRRLALSLNKLQESGEWDNETLRIEFADLLQIGVDLEVTGFKVPEIDVILQDHSVGASDEDPLDDLDGLAADGLSQVTRPGDVWIAGHHRIFCGRAQDMGELAHGGVAREAAMLITDPPWNVKISGHVSTVNGRHAEFAEASGEMQPVEFVRFLVECLGPSIALLRSGGVAFIFMDWRHVSELNETLLQLGVEQINLAVWVKRAPGMGTLYRSQHELVFVLRKPGARHRNNVQLGRFGRNRSNVWEYGGATSGKTDEDDFTVHPTVKPVAMVRDAILDVTAPGDVVLDCFLGSGSTLIAAESSRRRCVGVEIEPRYVDLALRRWMDLTGQKVIHAETGETYEAVSARRAVKLLPAPDEEDPNV</sequence>
<dbReference type="GO" id="GO:0008170">
    <property type="term" value="F:N-methyltransferase activity"/>
    <property type="evidence" value="ECO:0007669"/>
    <property type="project" value="InterPro"/>
</dbReference>
<protein>
    <recommendedName>
        <fullName evidence="4">Methyltransferase</fullName>
        <ecNumber evidence="4">2.1.1.-</ecNumber>
    </recommendedName>
</protein>
<dbReference type="EC" id="2.1.1.-" evidence="4"/>
<dbReference type="InterPro" id="IPR029063">
    <property type="entry name" value="SAM-dependent_MTases_sf"/>
</dbReference>
<dbReference type="Proteomes" id="UP000245390">
    <property type="component" value="Unassembled WGS sequence"/>
</dbReference>
<gene>
    <name evidence="7" type="ORF">C8D95_1103</name>
</gene>
<dbReference type="InterPro" id="IPR036086">
    <property type="entry name" value="ParB/Sulfiredoxin_sf"/>
</dbReference>
<dbReference type="RefSeq" id="WP_109760510.1">
    <property type="nucleotide sequence ID" value="NZ_CP034588.1"/>
</dbReference>
<evidence type="ECO:0000256" key="5">
    <source>
        <dbReference type="SAM" id="MobiDB-lite"/>
    </source>
</evidence>
<feature type="domain" description="ParB-like N-terminal" evidence="6">
    <location>
        <begin position="40"/>
        <end position="131"/>
    </location>
</feature>
<dbReference type="Pfam" id="PF02195">
    <property type="entry name" value="ParB_N"/>
    <property type="match status" value="1"/>
</dbReference>
<evidence type="ECO:0000256" key="3">
    <source>
        <dbReference type="ARBA" id="ARBA00047942"/>
    </source>
</evidence>
<dbReference type="PIRSF" id="PIRSF036758">
    <property type="entry name" value="Aden_M_ParB"/>
    <property type="match status" value="1"/>
</dbReference>
<keyword evidence="1 7" id="KW-0489">Methyltransferase</keyword>
<dbReference type="SUPFAM" id="SSF110849">
    <property type="entry name" value="ParB/Sulfiredoxin"/>
    <property type="match status" value="1"/>
</dbReference>
<dbReference type="AlphaFoldDB" id="A0A316G208"/>
<dbReference type="PANTHER" id="PTHR33375:SF1">
    <property type="entry name" value="CHROMOSOME-PARTITIONING PROTEIN PARB-RELATED"/>
    <property type="match status" value="1"/>
</dbReference>
<evidence type="ECO:0000256" key="2">
    <source>
        <dbReference type="ARBA" id="ARBA00022679"/>
    </source>
</evidence>
<evidence type="ECO:0000259" key="6">
    <source>
        <dbReference type="SMART" id="SM00470"/>
    </source>
</evidence>